<dbReference type="AlphaFoldDB" id="A0A1B6GLD2"/>
<feature type="non-terminal residue" evidence="1">
    <location>
        <position position="121"/>
    </location>
</feature>
<sequence>QLNAVNFEENESFEQVKGEADILTIKSVFSLHLKQTEWDNVFLINYIEVSFKLDTGADVNVLPLNVFNQVTQSYDLTPTKRFLKSYSGHRINVMGTCVLECKSIDCISQSYMIVLCGKGIK</sequence>
<name>A0A1B6GLD2_9HEMI</name>
<feature type="non-terminal residue" evidence="1">
    <location>
        <position position="1"/>
    </location>
</feature>
<gene>
    <name evidence="1" type="ORF">g.5842</name>
</gene>
<accession>A0A1B6GLD2</accession>
<dbReference type="EMBL" id="GECZ01006524">
    <property type="protein sequence ID" value="JAS63245.1"/>
    <property type="molecule type" value="Transcribed_RNA"/>
</dbReference>
<dbReference type="InterPro" id="IPR021109">
    <property type="entry name" value="Peptidase_aspartic_dom_sf"/>
</dbReference>
<proteinExistence type="predicted"/>
<organism evidence="1">
    <name type="scientific">Cuerna arida</name>
    <dbReference type="NCBI Taxonomy" id="1464854"/>
    <lineage>
        <taxon>Eukaryota</taxon>
        <taxon>Metazoa</taxon>
        <taxon>Ecdysozoa</taxon>
        <taxon>Arthropoda</taxon>
        <taxon>Hexapoda</taxon>
        <taxon>Insecta</taxon>
        <taxon>Pterygota</taxon>
        <taxon>Neoptera</taxon>
        <taxon>Paraneoptera</taxon>
        <taxon>Hemiptera</taxon>
        <taxon>Auchenorrhyncha</taxon>
        <taxon>Membracoidea</taxon>
        <taxon>Cicadellidae</taxon>
        <taxon>Cicadellinae</taxon>
        <taxon>Proconiini</taxon>
        <taxon>Cuerna</taxon>
    </lineage>
</organism>
<reference evidence="1" key="1">
    <citation type="submission" date="2015-11" db="EMBL/GenBank/DDBJ databases">
        <title>De novo transcriptome assembly of four potential Pierce s Disease insect vectors from Arizona vineyards.</title>
        <authorList>
            <person name="Tassone E.E."/>
        </authorList>
    </citation>
    <scope>NUCLEOTIDE SEQUENCE</scope>
</reference>
<protein>
    <recommendedName>
        <fullName evidence="2">Peptidase A2 domain-containing protein</fullName>
    </recommendedName>
</protein>
<evidence type="ECO:0000313" key="1">
    <source>
        <dbReference type="EMBL" id="JAS63245.1"/>
    </source>
</evidence>
<evidence type="ECO:0008006" key="2">
    <source>
        <dbReference type="Google" id="ProtNLM"/>
    </source>
</evidence>
<dbReference type="SUPFAM" id="SSF50630">
    <property type="entry name" value="Acid proteases"/>
    <property type="match status" value="1"/>
</dbReference>